<protein>
    <submittedName>
        <fullName evidence="1">Uncharacterized protein</fullName>
    </submittedName>
</protein>
<reference evidence="2" key="1">
    <citation type="journal article" date="2015" name="Nat. Genet.">
        <title>The genome and transcriptome of the zoonotic hookworm Ancylostoma ceylanicum identify infection-specific gene families.</title>
        <authorList>
            <person name="Schwarz E.M."/>
            <person name="Hu Y."/>
            <person name="Antoshechkin I."/>
            <person name="Miller M.M."/>
            <person name="Sternberg P.W."/>
            <person name="Aroian R.V."/>
        </authorList>
    </citation>
    <scope>NUCLEOTIDE SEQUENCE</scope>
    <source>
        <strain evidence="2">HY135</strain>
    </source>
</reference>
<sequence length="114" mass="13273">MLSVVTMLAQEIQIAALKALEAFWIRAKNPEMNRKEKYLSITRELNPYLRHIFRCSDEGELTETLAVNKENNNPVYSSTPQTCTHKDIVPRFMESRKRMMNVRTELQLESAARS</sequence>
<evidence type="ECO:0000313" key="2">
    <source>
        <dbReference type="Proteomes" id="UP000024635"/>
    </source>
</evidence>
<gene>
    <name evidence="1" type="primary">Acey_s0269.g832</name>
    <name evidence="1" type="ORF">Y032_0269g832</name>
</gene>
<keyword evidence="2" id="KW-1185">Reference proteome</keyword>
<dbReference type="OrthoDB" id="10563550at2759"/>
<accession>A0A016S9X6</accession>
<dbReference type="AlphaFoldDB" id="A0A016S9X6"/>
<dbReference type="Proteomes" id="UP000024635">
    <property type="component" value="Unassembled WGS sequence"/>
</dbReference>
<name>A0A016S9X6_9BILA</name>
<organism evidence="1 2">
    <name type="scientific">Ancylostoma ceylanicum</name>
    <dbReference type="NCBI Taxonomy" id="53326"/>
    <lineage>
        <taxon>Eukaryota</taxon>
        <taxon>Metazoa</taxon>
        <taxon>Ecdysozoa</taxon>
        <taxon>Nematoda</taxon>
        <taxon>Chromadorea</taxon>
        <taxon>Rhabditida</taxon>
        <taxon>Rhabditina</taxon>
        <taxon>Rhabditomorpha</taxon>
        <taxon>Strongyloidea</taxon>
        <taxon>Ancylostomatidae</taxon>
        <taxon>Ancylostomatinae</taxon>
        <taxon>Ancylostoma</taxon>
    </lineage>
</organism>
<evidence type="ECO:0000313" key="1">
    <source>
        <dbReference type="EMBL" id="EYB87049.1"/>
    </source>
</evidence>
<comment type="caution">
    <text evidence="1">The sequence shown here is derived from an EMBL/GenBank/DDBJ whole genome shotgun (WGS) entry which is preliminary data.</text>
</comment>
<proteinExistence type="predicted"/>
<dbReference type="EMBL" id="JARK01001605">
    <property type="protein sequence ID" value="EYB87049.1"/>
    <property type="molecule type" value="Genomic_DNA"/>
</dbReference>